<feature type="transmembrane region" description="Helical" evidence="5">
    <location>
        <begin position="407"/>
        <end position="431"/>
    </location>
</feature>
<sequence>MGKEKEGQREKPVTTNSRVSPGETQLEGTNDPEISFKAKYFTTAAIYFCNVTFGMSCAYLAPLVVDFKTAYQTDVAAISVVFTVSKIVMLICSLAYGFIFNLVNRHGLIIVLLFISGILIILQPFSPTLITFGVAWVIIESALSGYGTAQIIWVIEIWKDAAGPYIQGQHFSFALGCIFPSLIFAPFLKQSYKSSSSNETIIESNQTLTSMTLDPGSVLSRLYVPCGIIGGMIILGSIFQLMLFLMVKVPKGEKPLEDQGVEATNSSLERDDQKGKKILLITLGSIFLGVIQAMEGIAFQFLPTFTHYSEVQMSEVEGANIMTAFTIAYTLGRLAGIFVSLKIIPQVLICVNILFVFASSVVLLIAGNGSDTHSTMLVGSILLGIGFSTLFPSIFDYLKIHLEITNVVGAILMVAGMSISSISPLIVGVFIEETPAVIVYLNFVCISVGVATFVGIMILVRGN</sequence>
<feature type="transmembrane region" description="Helical" evidence="5">
    <location>
        <begin position="348"/>
        <end position="367"/>
    </location>
</feature>
<dbReference type="PANTHER" id="PTHR23121:SF9">
    <property type="entry name" value="SODIUM-DEPENDENT GLUCOSE TRANSPORTER 1"/>
    <property type="match status" value="1"/>
</dbReference>
<feature type="transmembrane region" description="Helical" evidence="5">
    <location>
        <begin position="437"/>
        <end position="460"/>
    </location>
</feature>
<keyword evidence="2 5" id="KW-1133">Transmembrane helix</keyword>
<feature type="transmembrane region" description="Helical" evidence="5">
    <location>
        <begin position="373"/>
        <end position="395"/>
    </location>
</feature>
<protein>
    <submittedName>
        <fullName evidence="6">Uncharacterized protein</fullName>
    </submittedName>
</protein>
<keyword evidence="7" id="KW-1185">Reference proteome</keyword>
<dbReference type="Pfam" id="PF07690">
    <property type="entry name" value="MFS_1"/>
    <property type="match status" value="1"/>
</dbReference>
<comment type="caution">
    <text evidence="6">The sequence shown here is derived from an EMBL/GenBank/DDBJ whole genome shotgun (WGS) entry which is preliminary data.</text>
</comment>
<dbReference type="Proteomes" id="UP000708208">
    <property type="component" value="Unassembled WGS sequence"/>
</dbReference>
<feature type="compositionally biased region" description="Polar residues" evidence="4">
    <location>
        <begin position="13"/>
        <end position="28"/>
    </location>
</feature>
<dbReference type="PANTHER" id="PTHR23121">
    <property type="entry name" value="SODIUM-DEPENDENT GLUCOSE TRANSPORTER 1"/>
    <property type="match status" value="1"/>
</dbReference>
<dbReference type="EMBL" id="CAJVCH010571263">
    <property type="protein sequence ID" value="CAG7837050.1"/>
    <property type="molecule type" value="Genomic_DNA"/>
</dbReference>
<gene>
    <name evidence="6" type="ORF">AFUS01_LOCUS46220</name>
</gene>
<name>A0A8J2ME17_9HEXA</name>
<dbReference type="GO" id="GO:0022857">
    <property type="term" value="F:transmembrane transporter activity"/>
    <property type="evidence" value="ECO:0007669"/>
    <property type="project" value="InterPro"/>
</dbReference>
<evidence type="ECO:0000313" key="7">
    <source>
        <dbReference type="Proteomes" id="UP000708208"/>
    </source>
</evidence>
<feature type="transmembrane region" description="Helical" evidence="5">
    <location>
        <begin position="321"/>
        <end position="341"/>
    </location>
</feature>
<keyword evidence="1 5" id="KW-0812">Transmembrane</keyword>
<dbReference type="AlphaFoldDB" id="A0A8J2ME17"/>
<evidence type="ECO:0000256" key="4">
    <source>
        <dbReference type="SAM" id="MobiDB-lite"/>
    </source>
</evidence>
<feature type="transmembrane region" description="Helical" evidence="5">
    <location>
        <begin position="107"/>
        <end position="126"/>
    </location>
</feature>
<evidence type="ECO:0000256" key="3">
    <source>
        <dbReference type="ARBA" id="ARBA00023136"/>
    </source>
</evidence>
<feature type="transmembrane region" description="Helical" evidence="5">
    <location>
        <begin position="77"/>
        <end position="100"/>
    </location>
</feature>
<organism evidence="6 7">
    <name type="scientific">Allacma fusca</name>
    <dbReference type="NCBI Taxonomy" id="39272"/>
    <lineage>
        <taxon>Eukaryota</taxon>
        <taxon>Metazoa</taxon>
        <taxon>Ecdysozoa</taxon>
        <taxon>Arthropoda</taxon>
        <taxon>Hexapoda</taxon>
        <taxon>Collembola</taxon>
        <taxon>Symphypleona</taxon>
        <taxon>Sminthuridae</taxon>
        <taxon>Allacma</taxon>
    </lineage>
</organism>
<feature type="transmembrane region" description="Helical" evidence="5">
    <location>
        <begin position="132"/>
        <end position="158"/>
    </location>
</feature>
<feature type="non-terminal residue" evidence="6">
    <location>
        <position position="1"/>
    </location>
</feature>
<feature type="transmembrane region" description="Helical" evidence="5">
    <location>
        <begin position="170"/>
        <end position="188"/>
    </location>
</feature>
<evidence type="ECO:0000313" key="6">
    <source>
        <dbReference type="EMBL" id="CAG7837050.1"/>
    </source>
</evidence>
<dbReference type="OrthoDB" id="6512734at2759"/>
<proteinExistence type="predicted"/>
<keyword evidence="3 5" id="KW-0472">Membrane</keyword>
<reference evidence="6" key="1">
    <citation type="submission" date="2021-06" db="EMBL/GenBank/DDBJ databases">
        <authorList>
            <person name="Hodson N. C."/>
            <person name="Mongue J. A."/>
            <person name="Jaron S. K."/>
        </authorList>
    </citation>
    <scope>NUCLEOTIDE SEQUENCE</scope>
</reference>
<dbReference type="InterPro" id="IPR011701">
    <property type="entry name" value="MFS"/>
</dbReference>
<evidence type="ECO:0000256" key="5">
    <source>
        <dbReference type="SAM" id="Phobius"/>
    </source>
</evidence>
<feature type="transmembrane region" description="Helical" evidence="5">
    <location>
        <begin position="278"/>
        <end position="301"/>
    </location>
</feature>
<feature type="region of interest" description="Disordered" evidence="4">
    <location>
        <begin position="1"/>
        <end position="30"/>
    </location>
</feature>
<feature type="transmembrane region" description="Helical" evidence="5">
    <location>
        <begin position="222"/>
        <end position="247"/>
    </location>
</feature>
<feature type="compositionally biased region" description="Basic and acidic residues" evidence="4">
    <location>
        <begin position="1"/>
        <end position="12"/>
    </location>
</feature>
<feature type="non-terminal residue" evidence="6">
    <location>
        <position position="463"/>
    </location>
</feature>
<evidence type="ECO:0000256" key="2">
    <source>
        <dbReference type="ARBA" id="ARBA00022989"/>
    </source>
</evidence>
<feature type="transmembrane region" description="Helical" evidence="5">
    <location>
        <begin position="44"/>
        <end position="65"/>
    </location>
</feature>
<evidence type="ECO:0000256" key="1">
    <source>
        <dbReference type="ARBA" id="ARBA00022692"/>
    </source>
</evidence>
<accession>A0A8J2ME17</accession>